<protein>
    <recommendedName>
        <fullName evidence="3">Lipoprotein</fullName>
    </recommendedName>
</protein>
<proteinExistence type="predicted"/>
<keyword evidence="2" id="KW-1185">Reference proteome</keyword>
<accession>A0ABX7P5A6</accession>
<evidence type="ECO:0000313" key="2">
    <source>
        <dbReference type="Proteomes" id="UP000662747"/>
    </source>
</evidence>
<dbReference type="PROSITE" id="PS51257">
    <property type="entry name" value="PROKAR_LIPOPROTEIN"/>
    <property type="match status" value="1"/>
</dbReference>
<name>A0ABX7P5A6_9BACT</name>
<dbReference type="EMBL" id="CP071090">
    <property type="protein sequence ID" value="QSQ25649.1"/>
    <property type="molecule type" value="Genomic_DNA"/>
</dbReference>
<sequence length="354" mass="38219">MVSVRRLRGVLAQAFVPAALMLLSACGPESLEEDELGASSWALAGGPTSTAFRAALAKRWAPVHYQDVDVTGSHSLSGKSDYITRVDYDGDWSGTNNWDNAGSRALTAHAYQSLVETSTHWYLTYTFFHPRDWADNIFDTEHENDAEGVLLIVERNGTEYGSLIGAVTVAHKDFFSFVPDGSPITSGAESVDGKLSYLSFEGVLHPITAQEAKGHGLKAWPAYDIIGDGVKYFPSLTTAEEPSSATDSDVRYKLLDIYGSEGLWPRRSLSELFASDGTFRGDTGGGCGSVAGQCTSNSANAPWGWDDQNDGPIVRGDLAHDPAKLAAYYFSPASRFSTTYTFNPFKGIGDPNQP</sequence>
<dbReference type="Proteomes" id="UP000662747">
    <property type="component" value="Chromosome"/>
</dbReference>
<dbReference type="RefSeq" id="WP_206727202.1">
    <property type="nucleotide sequence ID" value="NZ_CP071090.1"/>
</dbReference>
<organism evidence="1 2">
    <name type="scientific">Pyxidicoccus parkwayensis</name>
    <dbReference type="NCBI Taxonomy" id="2813578"/>
    <lineage>
        <taxon>Bacteria</taxon>
        <taxon>Pseudomonadati</taxon>
        <taxon>Myxococcota</taxon>
        <taxon>Myxococcia</taxon>
        <taxon>Myxococcales</taxon>
        <taxon>Cystobacterineae</taxon>
        <taxon>Myxococcaceae</taxon>
        <taxon>Pyxidicoccus</taxon>
    </lineage>
</organism>
<evidence type="ECO:0000313" key="1">
    <source>
        <dbReference type="EMBL" id="QSQ25649.1"/>
    </source>
</evidence>
<gene>
    <name evidence="1" type="ORF">JY651_12265</name>
</gene>
<reference evidence="1 2" key="1">
    <citation type="submission" date="2021-02" db="EMBL/GenBank/DDBJ databases">
        <title>De Novo genome assembly of isolated myxobacteria.</title>
        <authorList>
            <person name="Stevens D.C."/>
        </authorList>
    </citation>
    <scope>NUCLEOTIDE SEQUENCE [LARGE SCALE GENOMIC DNA]</scope>
    <source>
        <strain evidence="2">SCPEA02</strain>
    </source>
</reference>
<evidence type="ECO:0008006" key="3">
    <source>
        <dbReference type="Google" id="ProtNLM"/>
    </source>
</evidence>